<sequence>MNLRPVIKTAETSRKSGRQVLYVLLLVLIALYLFFSFLAGKTKKETDLPDIDTDALASSYIEAFSEFNAGTSQSEEDMTAQFSTN</sequence>
<reference evidence="2 3" key="1">
    <citation type="journal article" date="2014" name="PLoS ONE">
        <title>Rumen cellulosomics: divergent fiber-degrading strategies revealed by comparative genome-wide analysis of six ruminococcal strains.</title>
        <authorList>
            <person name="Dassa B."/>
            <person name="Borovok I."/>
            <person name="Ruimy-Israeli V."/>
            <person name="Lamed R."/>
            <person name="Flint H.J."/>
            <person name="Duncan S.H."/>
            <person name="Henrissat B."/>
            <person name="Coutinho P."/>
            <person name="Morrison M."/>
            <person name="Mosoni P."/>
            <person name="Yeoman C.J."/>
            <person name="White B.A."/>
            <person name="Bayer E.A."/>
        </authorList>
    </citation>
    <scope>NUCLEOTIDE SEQUENCE [LARGE SCALE GENOMIC DNA]</scope>
    <source>
        <strain evidence="2 3">007c</strain>
    </source>
</reference>
<keyword evidence="3" id="KW-1185">Reference proteome</keyword>
<accession>W7UKH2</accession>
<keyword evidence="1" id="KW-0472">Membrane</keyword>
<proteinExistence type="predicted"/>
<protein>
    <submittedName>
        <fullName evidence="2">Uncharacterized protein</fullName>
    </submittedName>
</protein>
<dbReference type="Proteomes" id="UP000019365">
    <property type="component" value="Unassembled WGS sequence"/>
</dbReference>
<comment type="caution">
    <text evidence="2">The sequence shown here is derived from an EMBL/GenBank/DDBJ whole genome shotgun (WGS) entry which is preliminary data.</text>
</comment>
<organism evidence="2 3">
    <name type="scientific">Ruminococcus flavefaciens 007c</name>
    <dbReference type="NCBI Taxonomy" id="1341157"/>
    <lineage>
        <taxon>Bacteria</taxon>
        <taxon>Bacillati</taxon>
        <taxon>Bacillota</taxon>
        <taxon>Clostridia</taxon>
        <taxon>Eubacteriales</taxon>
        <taxon>Oscillospiraceae</taxon>
        <taxon>Ruminococcus</taxon>
    </lineage>
</organism>
<dbReference type="RefSeq" id="WP_037297684.1">
    <property type="nucleotide sequence ID" value="NZ_ATAX01000016.1"/>
</dbReference>
<dbReference type="AlphaFoldDB" id="W7UKH2"/>
<dbReference type="EMBL" id="ATAX01000016">
    <property type="protein sequence ID" value="EWM54288.1"/>
    <property type="molecule type" value="Genomic_DNA"/>
</dbReference>
<keyword evidence="1" id="KW-0812">Transmembrane</keyword>
<keyword evidence="1" id="KW-1133">Transmembrane helix</keyword>
<gene>
    <name evidence="2" type="ORF">RF007C_11805</name>
</gene>
<evidence type="ECO:0000256" key="1">
    <source>
        <dbReference type="SAM" id="Phobius"/>
    </source>
</evidence>
<evidence type="ECO:0000313" key="2">
    <source>
        <dbReference type="EMBL" id="EWM54288.1"/>
    </source>
</evidence>
<feature type="transmembrane region" description="Helical" evidence="1">
    <location>
        <begin position="20"/>
        <end position="39"/>
    </location>
</feature>
<name>W7UKH2_RUMFL</name>
<evidence type="ECO:0000313" key="3">
    <source>
        <dbReference type="Proteomes" id="UP000019365"/>
    </source>
</evidence>
<dbReference type="PATRIC" id="fig|1341157.4.peg.951"/>